<reference evidence="14" key="1">
    <citation type="submission" date="2021-06" db="EMBL/GenBank/DDBJ databases">
        <authorList>
            <person name="Kallberg Y."/>
            <person name="Tangrot J."/>
            <person name="Rosling A."/>
        </authorList>
    </citation>
    <scope>NUCLEOTIDE SEQUENCE</scope>
    <source>
        <strain evidence="14">BR232B</strain>
    </source>
</reference>
<evidence type="ECO:0000313" key="14">
    <source>
        <dbReference type="EMBL" id="CAG8513569.1"/>
    </source>
</evidence>
<dbReference type="GO" id="GO:0003677">
    <property type="term" value="F:DNA binding"/>
    <property type="evidence" value="ECO:0007669"/>
    <property type="project" value="UniProtKB-UniRule"/>
</dbReference>
<keyword evidence="10 12" id="KW-0326">Glycosidase</keyword>
<dbReference type="EC" id="3.2.2.-" evidence="12"/>
<evidence type="ECO:0000256" key="5">
    <source>
        <dbReference type="ARBA" id="ARBA00022801"/>
    </source>
</evidence>
<keyword evidence="12" id="KW-0496">Mitochondrion</keyword>
<evidence type="ECO:0000256" key="9">
    <source>
        <dbReference type="ARBA" id="ARBA00023239"/>
    </source>
</evidence>
<keyword evidence="12" id="KW-0539">Nucleus</keyword>
<dbReference type="PANTHER" id="PTHR43286:SF1">
    <property type="entry name" value="ENDONUCLEASE III-LIKE PROTEIN 1"/>
    <property type="match status" value="1"/>
</dbReference>
<dbReference type="Pfam" id="PF00633">
    <property type="entry name" value="HHH"/>
    <property type="match status" value="1"/>
</dbReference>
<evidence type="ECO:0000256" key="12">
    <source>
        <dbReference type="HAMAP-Rule" id="MF_03183"/>
    </source>
</evidence>
<dbReference type="Gene3D" id="1.10.1670.10">
    <property type="entry name" value="Helix-hairpin-Helix base-excision DNA repair enzymes (C-terminal)"/>
    <property type="match status" value="1"/>
</dbReference>
<dbReference type="FunFam" id="1.10.340.30:FF:000005">
    <property type="entry name" value="Endonuclease III-like protein 1"/>
    <property type="match status" value="1"/>
</dbReference>
<dbReference type="InterPro" id="IPR011257">
    <property type="entry name" value="DNA_glycosylase"/>
</dbReference>
<keyword evidence="8 12" id="KW-0234">DNA repair</keyword>
<dbReference type="PANTHER" id="PTHR43286">
    <property type="entry name" value="ENDONUCLEASE III-LIKE PROTEIN 1"/>
    <property type="match status" value="1"/>
</dbReference>
<keyword evidence="6" id="KW-0408">Iron</keyword>
<comment type="caution">
    <text evidence="12">Lacks conserved residue(s) required for the propagation of feature annotation.</text>
</comment>
<comment type="caution">
    <text evidence="14">The sequence shown here is derived from an EMBL/GenBank/DDBJ whole genome shotgun (WGS) entry which is preliminary data.</text>
</comment>
<dbReference type="InterPro" id="IPR023170">
    <property type="entry name" value="HhH_base_excis_C"/>
</dbReference>
<dbReference type="GO" id="GO:0006289">
    <property type="term" value="P:nucleotide-excision repair"/>
    <property type="evidence" value="ECO:0007669"/>
    <property type="project" value="TreeGrafter"/>
</dbReference>
<comment type="similarity">
    <text evidence="1 12">Belongs to the Nth/MutY family.</text>
</comment>
<name>A0A9N8ZZE9_9GLOM</name>
<dbReference type="AlphaFoldDB" id="A0A9N8ZZE9"/>
<keyword evidence="9 12" id="KW-0456">Lyase</keyword>
<evidence type="ECO:0000256" key="7">
    <source>
        <dbReference type="ARBA" id="ARBA00023014"/>
    </source>
</evidence>
<dbReference type="GO" id="GO:0000703">
    <property type="term" value="F:oxidized pyrimidine nucleobase lesion DNA N-glycosylase activity"/>
    <property type="evidence" value="ECO:0007669"/>
    <property type="project" value="UniProtKB-UniRule"/>
</dbReference>
<feature type="domain" description="HhH-GPD" evidence="13">
    <location>
        <begin position="148"/>
        <end position="301"/>
    </location>
</feature>
<organism evidence="14 15">
    <name type="scientific">Paraglomus brasilianum</name>
    <dbReference type="NCBI Taxonomy" id="144538"/>
    <lineage>
        <taxon>Eukaryota</taxon>
        <taxon>Fungi</taxon>
        <taxon>Fungi incertae sedis</taxon>
        <taxon>Mucoromycota</taxon>
        <taxon>Glomeromycotina</taxon>
        <taxon>Glomeromycetes</taxon>
        <taxon>Paraglomerales</taxon>
        <taxon>Paraglomeraceae</taxon>
        <taxon>Paraglomus</taxon>
    </lineage>
</organism>
<dbReference type="GO" id="GO:0005739">
    <property type="term" value="C:mitochondrion"/>
    <property type="evidence" value="ECO:0007669"/>
    <property type="project" value="UniProtKB-SubCell"/>
</dbReference>
<dbReference type="GO" id="GO:0005634">
    <property type="term" value="C:nucleus"/>
    <property type="evidence" value="ECO:0007669"/>
    <property type="project" value="UniProtKB-SubCell"/>
</dbReference>
<dbReference type="CDD" id="cd00056">
    <property type="entry name" value="ENDO3c"/>
    <property type="match status" value="1"/>
</dbReference>
<evidence type="ECO:0000256" key="3">
    <source>
        <dbReference type="ARBA" id="ARBA00022723"/>
    </source>
</evidence>
<protein>
    <recommendedName>
        <fullName evidence="12">Endonuclease III homolog</fullName>
        <ecNumber evidence="12">3.2.2.-</ecNumber>
        <ecNumber evidence="12">4.2.99.18</ecNumber>
    </recommendedName>
    <alternativeName>
        <fullName evidence="12">Bifunctional DNA N-glycosylase/DNA-(apurinic or apyrimidinic site) lyase</fullName>
        <shortName evidence="12">DNA glycosylase/AP lyase</shortName>
    </alternativeName>
</protein>
<dbReference type="GO" id="GO:0006285">
    <property type="term" value="P:base-excision repair, AP site formation"/>
    <property type="evidence" value="ECO:0007669"/>
    <property type="project" value="UniProtKB-UniRule"/>
</dbReference>
<keyword evidence="15" id="KW-1185">Reference proteome</keyword>
<keyword evidence="5 12" id="KW-0378">Hydrolase</keyword>
<evidence type="ECO:0000256" key="6">
    <source>
        <dbReference type="ARBA" id="ARBA00023004"/>
    </source>
</evidence>
<dbReference type="InterPro" id="IPR000445">
    <property type="entry name" value="HhH_motif"/>
</dbReference>
<evidence type="ECO:0000256" key="1">
    <source>
        <dbReference type="ARBA" id="ARBA00008343"/>
    </source>
</evidence>
<dbReference type="SUPFAM" id="SSF48150">
    <property type="entry name" value="DNA-glycosylase"/>
    <property type="match status" value="1"/>
</dbReference>
<dbReference type="HAMAP" id="MF_03183">
    <property type="entry name" value="Endonuclease_III_Nth"/>
    <property type="match status" value="1"/>
</dbReference>
<dbReference type="InterPro" id="IPR004036">
    <property type="entry name" value="Endonuclease-III-like_CS2"/>
</dbReference>
<evidence type="ECO:0000313" key="15">
    <source>
        <dbReference type="Proteomes" id="UP000789739"/>
    </source>
</evidence>
<gene>
    <name evidence="12" type="primary">NTH1</name>
    <name evidence="14" type="ORF">PBRASI_LOCUS3244</name>
</gene>
<dbReference type="PROSITE" id="PS01155">
    <property type="entry name" value="ENDONUCLEASE_III_2"/>
    <property type="match status" value="1"/>
</dbReference>
<comment type="subcellular location">
    <subcellularLocation>
        <location evidence="12">Nucleus</location>
    </subcellularLocation>
    <subcellularLocation>
        <location evidence="12">Mitochondrion</location>
    </subcellularLocation>
</comment>
<keyword evidence="2" id="KW-0004">4Fe-4S</keyword>
<dbReference type="InterPro" id="IPR003265">
    <property type="entry name" value="HhH-GPD_domain"/>
</dbReference>
<sequence>MARFGCLPSHRNRASFFVFQMRLNTVTNTTQKYEVPVTRKRARAHVKIEVEEETKTEDRTVIKDVVKTIQIEDESEKKVLSKKMRKKSDQLSNAIPDKWEYIYNNIKEYRKRVTAPVDTMGCERLADEPSETVTAETSRFQSLVALMLSSQTKDTVTAVAIKNLKQRLPNGLMLQSVLDADEEFIDACISKVGFHKRKAMYIKQAAVICRDLYGGDIPDTVEGLMNLPGVGPKMAYLCMQVAWKKNQGIGVDVHVHRISNRLAWCKTEKGGPEATRKALESWLPQSLWSEINPLFVGFGQVSSICPSTEVKAAIAKGKLTRSD</sequence>
<keyword evidence="4 12" id="KW-0227">DNA damage</keyword>
<dbReference type="GO" id="GO:0051539">
    <property type="term" value="F:4 iron, 4 sulfur cluster binding"/>
    <property type="evidence" value="ECO:0007669"/>
    <property type="project" value="UniProtKB-KW"/>
</dbReference>
<dbReference type="GO" id="GO:0046872">
    <property type="term" value="F:metal ion binding"/>
    <property type="evidence" value="ECO:0007669"/>
    <property type="project" value="UniProtKB-KW"/>
</dbReference>
<evidence type="ECO:0000256" key="2">
    <source>
        <dbReference type="ARBA" id="ARBA00022485"/>
    </source>
</evidence>
<dbReference type="Proteomes" id="UP000789739">
    <property type="component" value="Unassembled WGS sequence"/>
</dbReference>
<dbReference type="GO" id="GO:0140078">
    <property type="term" value="F:class I DNA-(apurinic or apyrimidinic site) endonuclease activity"/>
    <property type="evidence" value="ECO:0007669"/>
    <property type="project" value="UniProtKB-EC"/>
</dbReference>
<dbReference type="Gene3D" id="1.10.340.30">
    <property type="entry name" value="Hypothetical protein, domain 2"/>
    <property type="match status" value="1"/>
</dbReference>
<comment type="catalytic activity">
    <reaction evidence="11 12">
        <text>2'-deoxyribonucleotide-(2'-deoxyribose 5'-phosphate)-2'-deoxyribonucleotide-DNA = a 3'-end 2'-deoxyribonucleotide-(2,3-dehydro-2,3-deoxyribose 5'-phosphate)-DNA + a 5'-end 5'-phospho-2'-deoxyribonucleoside-DNA + H(+)</text>
        <dbReference type="Rhea" id="RHEA:66592"/>
        <dbReference type="Rhea" id="RHEA-COMP:13180"/>
        <dbReference type="Rhea" id="RHEA-COMP:16897"/>
        <dbReference type="Rhea" id="RHEA-COMP:17067"/>
        <dbReference type="ChEBI" id="CHEBI:15378"/>
        <dbReference type="ChEBI" id="CHEBI:136412"/>
        <dbReference type="ChEBI" id="CHEBI:157695"/>
        <dbReference type="ChEBI" id="CHEBI:167181"/>
        <dbReference type="EC" id="4.2.99.18"/>
    </reaction>
</comment>
<dbReference type="OrthoDB" id="2099276at2759"/>
<comment type="function">
    <text evidence="12">Bifunctional DNA N-glycosylase with associated apurinic/apyrimidinic (AP) lyase function that catalyzes the first step in base excision repair (BER), the primary repair pathway for the repair of oxidative DNA damage. The DNA N-glycosylase activity releases the damaged DNA base from DNA by cleaving the N-glycosidic bond, leaving an AP site. The AP lyase activity cleaves the phosphodiester bond 3' to the AP site by a beta-elimination. Primarily recognizes and repairs oxidative base damage of pyrimidines.</text>
</comment>
<evidence type="ECO:0000256" key="10">
    <source>
        <dbReference type="ARBA" id="ARBA00023295"/>
    </source>
</evidence>
<evidence type="ECO:0000256" key="4">
    <source>
        <dbReference type="ARBA" id="ARBA00022763"/>
    </source>
</evidence>
<dbReference type="SMART" id="SM00478">
    <property type="entry name" value="ENDO3c"/>
    <property type="match status" value="1"/>
</dbReference>
<dbReference type="EMBL" id="CAJVPI010000286">
    <property type="protein sequence ID" value="CAG8513569.1"/>
    <property type="molecule type" value="Genomic_DNA"/>
</dbReference>
<evidence type="ECO:0000256" key="11">
    <source>
        <dbReference type="ARBA" id="ARBA00044632"/>
    </source>
</evidence>
<keyword evidence="7" id="KW-0411">Iron-sulfur</keyword>
<accession>A0A9N8ZZE9</accession>
<evidence type="ECO:0000259" key="13">
    <source>
        <dbReference type="SMART" id="SM00478"/>
    </source>
</evidence>
<proteinExistence type="inferred from homology"/>
<dbReference type="EC" id="4.2.99.18" evidence="12"/>
<keyword evidence="3" id="KW-0479">Metal-binding</keyword>
<dbReference type="Pfam" id="PF00730">
    <property type="entry name" value="HhH-GPD"/>
    <property type="match status" value="1"/>
</dbReference>
<evidence type="ECO:0000256" key="8">
    <source>
        <dbReference type="ARBA" id="ARBA00023204"/>
    </source>
</evidence>
<dbReference type="InterPro" id="IPR030841">
    <property type="entry name" value="NTH1"/>
</dbReference>